<sequence>MDMVTNSEIFQTVLMVWGVSYAYAFAVGMFRFARRERQAPFFARLAVCFASAILGPIFVVLDLVDLIRRNLRRSVRTIVVVFITMISFIGNMLMDMVIKVFVILFSLVFIFFPARKR</sequence>
<gene>
    <name evidence="2" type="ORF">A2392_01260</name>
</gene>
<evidence type="ECO:0000256" key="1">
    <source>
        <dbReference type="SAM" id="Phobius"/>
    </source>
</evidence>
<evidence type="ECO:0000313" key="3">
    <source>
        <dbReference type="Proteomes" id="UP000177395"/>
    </source>
</evidence>
<dbReference type="Proteomes" id="UP000177395">
    <property type="component" value="Unassembled WGS sequence"/>
</dbReference>
<organism evidence="2 3">
    <name type="scientific">Candidatus Kaiserbacteria bacterium RIFOXYB1_FULL_46_14</name>
    <dbReference type="NCBI Taxonomy" id="1798531"/>
    <lineage>
        <taxon>Bacteria</taxon>
        <taxon>Candidatus Kaiseribacteriota</taxon>
    </lineage>
</organism>
<dbReference type="AlphaFoldDB" id="A0A1F6FJQ0"/>
<evidence type="ECO:0000313" key="2">
    <source>
        <dbReference type="EMBL" id="OGG86075.1"/>
    </source>
</evidence>
<proteinExistence type="predicted"/>
<keyword evidence="1" id="KW-0472">Membrane</keyword>
<dbReference type="EMBL" id="MFMS01000002">
    <property type="protein sequence ID" value="OGG86075.1"/>
    <property type="molecule type" value="Genomic_DNA"/>
</dbReference>
<feature type="transmembrane region" description="Helical" evidence="1">
    <location>
        <begin position="39"/>
        <end position="61"/>
    </location>
</feature>
<protein>
    <submittedName>
        <fullName evidence="2">Uncharacterized protein</fullName>
    </submittedName>
</protein>
<feature type="transmembrane region" description="Helical" evidence="1">
    <location>
        <begin position="12"/>
        <end position="33"/>
    </location>
</feature>
<name>A0A1F6FJQ0_9BACT</name>
<accession>A0A1F6FJQ0</accession>
<keyword evidence="1" id="KW-0812">Transmembrane</keyword>
<reference evidence="2 3" key="1">
    <citation type="journal article" date="2016" name="Nat. Commun.">
        <title>Thousands of microbial genomes shed light on interconnected biogeochemical processes in an aquifer system.</title>
        <authorList>
            <person name="Anantharaman K."/>
            <person name="Brown C.T."/>
            <person name="Hug L.A."/>
            <person name="Sharon I."/>
            <person name="Castelle C.J."/>
            <person name="Probst A.J."/>
            <person name="Thomas B.C."/>
            <person name="Singh A."/>
            <person name="Wilkins M.J."/>
            <person name="Karaoz U."/>
            <person name="Brodie E.L."/>
            <person name="Williams K.H."/>
            <person name="Hubbard S.S."/>
            <person name="Banfield J.F."/>
        </authorList>
    </citation>
    <scope>NUCLEOTIDE SEQUENCE [LARGE SCALE GENOMIC DNA]</scope>
</reference>
<feature type="transmembrane region" description="Helical" evidence="1">
    <location>
        <begin position="73"/>
        <end position="90"/>
    </location>
</feature>
<keyword evidence="1" id="KW-1133">Transmembrane helix</keyword>
<comment type="caution">
    <text evidence="2">The sequence shown here is derived from an EMBL/GenBank/DDBJ whole genome shotgun (WGS) entry which is preliminary data.</text>
</comment>